<gene>
    <name evidence="1" type="ORF">ABXR19_18825</name>
</gene>
<sequence>MRVYFSTYHLWASYEFANRSLNIEAAHTGVARFDMEHRALVMPLTI</sequence>
<dbReference type="EMBL" id="JBEWZI010000032">
    <property type="protein sequence ID" value="MET7016247.1"/>
    <property type="molecule type" value="Genomic_DNA"/>
</dbReference>
<comment type="caution">
    <text evidence="1">The sequence shown here is derived from an EMBL/GenBank/DDBJ whole genome shotgun (WGS) entry which is preliminary data.</text>
</comment>
<evidence type="ECO:0000313" key="2">
    <source>
        <dbReference type="Proteomes" id="UP001549691"/>
    </source>
</evidence>
<dbReference type="RefSeq" id="WP_354602706.1">
    <property type="nucleotide sequence ID" value="NZ_JBEWZI010000032.1"/>
</dbReference>
<evidence type="ECO:0000313" key="1">
    <source>
        <dbReference type="EMBL" id="MET7016247.1"/>
    </source>
</evidence>
<dbReference type="Proteomes" id="UP001549691">
    <property type="component" value="Unassembled WGS sequence"/>
</dbReference>
<accession>A0ABV2TQN9</accession>
<protein>
    <submittedName>
        <fullName evidence="1">Uncharacterized protein</fullName>
    </submittedName>
</protein>
<keyword evidence="2" id="KW-1185">Reference proteome</keyword>
<organism evidence="1 2">
    <name type="scientific">Uliginosibacterium flavum</name>
    <dbReference type="NCBI Taxonomy" id="1396831"/>
    <lineage>
        <taxon>Bacteria</taxon>
        <taxon>Pseudomonadati</taxon>
        <taxon>Pseudomonadota</taxon>
        <taxon>Betaproteobacteria</taxon>
        <taxon>Rhodocyclales</taxon>
        <taxon>Zoogloeaceae</taxon>
        <taxon>Uliginosibacterium</taxon>
    </lineage>
</organism>
<name>A0ABV2TQN9_9RHOO</name>
<reference evidence="1 2" key="1">
    <citation type="submission" date="2024-07" db="EMBL/GenBank/DDBJ databases">
        <title>Uliginosibacterium flavum JJ3220;KACC:17644.</title>
        <authorList>
            <person name="Kim M.K."/>
        </authorList>
    </citation>
    <scope>NUCLEOTIDE SEQUENCE [LARGE SCALE GENOMIC DNA]</scope>
    <source>
        <strain evidence="1 2">KACC:17644</strain>
    </source>
</reference>
<proteinExistence type="predicted"/>